<gene>
    <name evidence="3" type="ORF">LMTR13_02675</name>
</gene>
<evidence type="ECO:0000256" key="2">
    <source>
        <dbReference type="SAM" id="SignalP"/>
    </source>
</evidence>
<name>A0A1B1U904_9BRAD</name>
<evidence type="ECO:0000313" key="4">
    <source>
        <dbReference type="Proteomes" id="UP000092839"/>
    </source>
</evidence>
<protein>
    <recommendedName>
        <fullName evidence="5">PEP-CTERM protein-sorting domain-containing protein</fullName>
    </recommendedName>
</protein>
<dbReference type="Proteomes" id="UP000092839">
    <property type="component" value="Chromosome"/>
</dbReference>
<dbReference type="InterPro" id="IPR013424">
    <property type="entry name" value="Ice-binding_C"/>
</dbReference>
<evidence type="ECO:0000313" key="3">
    <source>
        <dbReference type="EMBL" id="ANV99244.1"/>
    </source>
</evidence>
<dbReference type="AlphaFoldDB" id="A0A1B1U904"/>
<evidence type="ECO:0000256" key="1">
    <source>
        <dbReference type="SAM" id="Phobius"/>
    </source>
</evidence>
<dbReference type="EMBL" id="CP016428">
    <property type="protein sequence ID" value="ANV99244.1"/>
    <property type="molecule type" value="Genomic_DNA"/>
</dbReference>
<keyword evidence="1" id="KW-0472">Membrane</keyword>
<evidence type="ECO:0008006" key="5">
    <source>
        <dbReference type="Google" id="ProtNLM"/>
    </source>
</evidence>
<keyword evidence="1" id="KW-1133">Transmembrane helix</keyword>
<reference evidence="3 4" key="1">
    <citation type="submission" date="2016-07" db="EMBL/GenBank/DDBJ databases">
        <title>Complete genome sequence of Bradyrhizobium icense LMTR 13T, a potential inoculant strain isolated from lima bean (Phaseolus lunatus) in Peru.</title>
        <authorList>
            <person name="Ormeno-Orrillo E."/>
            <person name="Duran D."/>
            <person name="Rogel M.A."/>
            <person name="Rey L."/>
            <person name="Imperial J."/>
            <person name="Ruiz-Argueso T."/>
            <person name="Martinez-Romero E."/>
        </authorList>
    </citation>
    <scope>NUCLEOTIDE SEQUENCE [LARGE SCALE GENOMIC DNA]</scope>
    <source>
        <strain evidence="3 4">LMTR 13</strain>
    </source>
</reference>
<sequence length="242" mass="25702">MEIDMRKFALIVLSGLTVCLAGMASAGAAIVTVTYSGTVASGSDPVNFFRAGDNFVGAAYQAVYVFDTSLGETFNSPTSNYPLGGNFFGSPSPALSATLTINNVSLTFTPNQHGFIRGISDTASLIQHEAKHLSSDGPLSGYVNLIHRLFRFNDNLYPASLTGSFSHTVDFRDDIFAIVEIEYRNPVNGLYSAFVHANFAPTSVTISSGVPEPATWALMITGFAAVGFIAYRRKAKAAMAAA</sequence>
<accession>A0A1B1U904</accession>
<feature type="signal peptide" evidence="2">
    <location>
        <begin position="1"/>
        <end position="28"/>
    </location>
</feature>
<feature type="transmembrane region" description="Helical" evidence="1">
    <location>
        <begin position="214"/>
        <end position="231"/>
    </location>
</feature>
<keyword evidence="4" id="KW-1185">Reference proteome</keyword>
<dbReference type="KEGG" id="bic:LMTR13_02675"/>
<feature type="chain" id="PRO_5008530243" description="PEP-CTERM protein-sorting domain-containing protein" evidence="2">
    <location>
        <begin position="29"/>
        <end position="242"/>
    </location>
</feature>
<proteinExistence type="predicted"/>
<organism evidence="3 4">
    <name type="scientific">Bradyrhizobium icense</name>
    <dbReference type="NCBI Taxonomy" id="1274631"/>
    <lineage>
        <taxon>Bacteria</taxon>
        <taxon>Pseudomonadati</taxon>
        <taxon>Pseudomonadota</taxon>
        <taxon>Alphaproteobacteria</taxon>
        <taxon>Hyphomicrobiales</taxon>
        <taxon>Nitrobacteraceae</taxon>
        <taxon>Bradyrhizobium</taxon>
    </lineage>
</organism>
<dbReference type="NCBIfam" id="TIGR02595">
    <property type="entry name" value="PEP_CTERM"/>
    <property type="match status" value="1"/>
</dbReference>
<keyword evidence="2" id="KW-0732">Signal</keyword>
<keyword evidence="1" id="KW-0812">Transmembrane</keyword>
<dbReference type="NCBIfam" id="NF035944">
    <property type="entry name" value="PEPxxWA-CTERM"/>
    <property type="match status" value="1"/>
</dbReference>